<dbReference type="InterPro" id="IPR001810">
    <property type="entry name" value="F-box_dom"/>
</dbReference>
<evidence type="ECO:0000259" key="1">
    <source>
        <dbReference type="Pfam" id="PF12937"/>
    </source>
</evidence>
<dbReference type="SUPFAM" id="SSF81383">
    <property type="entry name" value="F-box domain"/>
    <property type="match status" value="1"/>
</dbReference>
<dbReference type="InterPro" id="IPR036047">
    <property type="entry name" value="F-box-like_dom_sf"/>
</dbReference>
<evidence type="ECO:0000313" key="2">
    <source>
        <dbReference type="EMBL" id="KDQ09667.1"/>
    </source>
</evidence>
<dbReference type="STRING" id="930990.A0A067MCP4"/>
<feature type="domain" description="F-box" evidence="1">
    <location>
        <begin position="29"/>
        <end position="81"/>
    </location>
</feature>
<gene>
    <name evidence="2" type="ORF">BOTBODRAFT_190977</name>
</gene>
<dbReference type="HOGENOM" id="CLU_958279_0_0_1"/>
<evidence type="ECO:0000313" key="3">
    <source>
        <dbReference type="Proteomes" id="UP000027195"/>
    </source>
</evidence>
<organism evidence="2 3">
    <name type="scientific">Botryobasidium botryosum (strain FD-172 SS1)</name>
    <dbReference type="NCBI Taxonomy" id="930990"/>
    <lineage>
        <taxon>Eukaryota</taxon>
        <taxon>Fungi</taxon>
        <taxon>Dikarya</taxon>
        <taxon>Basidiomycota</taxon>
        <taxon>Agaricomycotina</taxon>
        <taxon>Agaricomycetes</taxon>
        <taxon>Cantharellales</taxon>
        <taxon>Botryobasidiaceae</taxon>
        <taxon>Botryobasidium</taxon>
    </lineage>
</organism>
<name>A0A067MCP4_BOTB1</name>
<dbReference type="AlphaFoldDB" id="A0A067MCP4"/>
<dbReference type="SUPFAM" id="SSF52047">
    <property type="entry name" value="RNI-like"/>
    <property type="match status" value="1"/>
</dbReference>
<reference evidence="3" key="1">
    <citation type="journal article" date="2014" name="Proc. Natl. Acad. Sci. U.S.A.">
        <title>Extensive sampling of basidiomycete genomes demonstrates inadequacy of the white-rot/brown-rot paradigm for wood decay fungi.</title>
        <authorList>
            <person name="Riley R."/>
            <person name="Salamov A.A."/>
            <person name="Brown D.W."/>
            <person name="Nagy L.G."/>
            <person name="Floudas D."/>
            <person name="Held B.W."/>
            <person name="Levasseur A."/>
            <person name="Lombard V."/>
            <person name="Morin E."/>
            <person name="Otillar R."/>
            <person name="Lindquist E.A."/>
            <person name="Sun H."/>
            <person name="LaButti K.M."/>
            <person name="Schmutz J."/>
            <person name="Jabbour D."/>
            <person name="Luo H."/>
            <person name="Baker S.E."/>
            <person name="Pisabarro A.G."/>
            <person name="Walton J.D."/>
            <person name="Blanchette R.A."/>
            <person name="Henrissat B."/>
            <person name="Martin F."/>
            <person name="Cullen D."/>
            <person name="Hibbett D.S."/>
            <person name="Grigoriev I.V."/>
        </authorList>
    </citation>
    <scope>NUCLEOTIDE SEQUENCE [LARGE SCALE GENOMIC DNA]</scope>
    <source>
        <strain evidence="3">FD-172 SS1</strain>
    </source>
</reference>
<dbReference type="OrthoDB" id="3181259at2759"/>
<dbReference type="Gene3D" id="1.20.1280.50">
    <property type="match status" value="1"/>
</dbReference>
<dbReference type="InParanoid" id="A0A067MCP4"/>
<dbReference type="Pfam" id="PF12937">
    <property type="entry name" value="F-box-like"/>
    <property type="match status" value="1"/>
</dbReference>
<dbReference type="Proteomes" id="UP000027195">
    <property type="component" value="Unassembled WGS sequence"/>
</dbReference>
<keyword evidence="3" id="KW-1185">Reference proteome</keyword>
<dbReference type="EMBL" id="KL198076">
    <property type="protein sequence ID" value="KDQ09667.1"/>
    <property type="molecule type" value="Genomic_DNA"/>
</dbReference>
<proteinExistence type="predicted"/>
<protein>
    <recommendedName>
        <fullName evidence="1">F-box domain-containing protein</fullName>
    </recommendedName>
</protein>
<sequence length="291" mass="32857">MESNNLHAAWDHYMENTSRPGDLYPPPIPCLPMEILILIFIYVKRDTPVYLIDSILHSLARVSRKWRGIILGTPSLWTTICDVPHAEKLIARSGALPLQIVRTAEHGLGLLEYTSLVSSHIQRWDSCEIRGLTSERDETLSLSQNPAPALQSLAISIYHNDGSIAFDADRYTSYMITFMVTAPRLRELTLNGVSIPWDSALFASLTSLHLGYVEYWGPDSVCLLLGALRASTCLEYLCIEKLEVAMWFESADVIKLPVQLAHLQLLHIKQLQWLQHDLLPYIIIPPSSQLE</sequence>
<feature type="non-terminal residue" evidence="2">
    <location>
        <position position="291"/>
    </location>
</feature>
<accession>A0A067MCP4</accession>